<reference evidence="1 2" key="1">
    <citation type="journal article" date="2014" name="Genome Announc.">
        <title>Draft Genome Sequence of Magnetospirillum sp. Strain SO-1, a Freshwater Magnetotactic Bacterium Isolated from the Ol'khovka River, Russia.</title>
        <authorList>
            <person name="Grouzdev D.S."/>
            <person name="Dziuba M.V."/>
            <person name="Sukhacheva M.S."/>
            <person name="Mardanov A.V."/>
            <person name="Beletskiy A.V."/>
            <person name="Kuznetsov B.B."/>
            <person name="Skryabin K.G."/>
        </authorList>
    </citation>
    <scope>NUCLEOTIDE SEQUENCE [LARGE SCALE GENOMIC DNA]</scope>
    <source>
        <strain evidence="1 2">SO-1</strain>
    </source>
</reference>
<dbReference type="GO" id="GO:0043565">
    <property type="term" value="F:sequence-specific DNA binding"/>
    <property type="evidence" value="ECO:0007669"/>
    <property type="project" value="InterPro"/>
</dbReference>
<dbReference type="STRING" id="1244869.H261_14260"/>
<dbReference type="GO" id="GO:0006313">
    <property type="term" value="P:DNA transposition"/>
    <property type="evidence" value="ECO:0007669"/>
    <property type="project" value="InterPro"/>
</dbReference>
<gene>
    <name evidence="1" type="ORF">H261_14260</name>
</gene>
<dbReference type="EMBL" id="AONQ01000038">
    <property type="protein sequence ID" value="EME69300.1"/>
    <property type="molecule type" value="Genomic_DNA"/>
</dbReference>
<dbReference type="Gene3D" id="1.10.10.10">
    <property type="entry name" value="Winged helix-like DNA-binding domain superfamily/Winged helix DNA-binding domain"/>
    <property type="match status" value="1"/>
</dbReference>
<dbReference type="Proteomes" id="UP000011744">
    <property type="component" value="Unassembled WGS sequence"/>
</dbReference>
<comment type="caution">
    <text evidence="1">The sequence shown here is derived from an EMBL/GenBank/DDBJ whole genome shotgun (WGS) entry which is preliminary data.</text>
</comment>
<dbReference type="NCBIfam" id="NF047593">
    <property type="entry name" value="IS66_ISAeme5_TnpA"/>
    <property type="match status" value="1"/>
</dbReference>
<dbReference type="SUPFAM" id="SSF48295">
    <property type="entry name" value="TrpR-like"/>
    <property type="match status" value="1"/>
</dbReference>
<dbReference type="OrthoDB" id="7219132at2"/>
<dbReference type="AlphaFoldDB" id="M2Z4L2"/>
<dbReference type="GO" id="GO:0004803">
    <property type="term" value="F:transposase activity"/>
    <property type="evidence" value="ECO:0007669"/>
    <property type="project" value="InterPro"/>
</dbReference>
<dbReference type="InterPro" id="IPR036388">
    <property type="entry name" value="WH-like_DNA-bd_sf"/>
</dbReference>
<organism evidence="1 2">
    <name type="scientific">Paramagnetospirillum caucaseum</name>
    <dbReference type="NCBI Taxonomy" id="1244869"/>
    <lineage>
        <taxon>Bacteria</taxon>
        <taxon>Pseudomonadati</taxon>
        <taxon>Pseudomonadota</taxon>
        <taxon>Alphaproteobacteria</taxon>
        <taxon>Rhodospirillales</taxon>
        <taxon>Magnetospirillaceae</taxon>
        <taxon>Paramagnetospirillum</taxon>
    </lineage>
</organism>
<proteinExistence type="predicted"/>
<dbReference type="InterPro" id="IPR010921">
    <property type="entry name" value="Trp_repressor/repl_initiator"/>
</dbReference>
<dbReference type="NCBIfam" id="NF047595">
    <property type="entry name" value="IS66_ISRel24_TnpA"/>
    <property type="match status" value="1"/>
</dbReference>
<dbReference type="InterPro" id="IPR002514">
    <property type="entry name" value="Transposase_8"/>
</dbReference>
<protein>
    <recommendedName>
        <fullName evidence="3">Transposase</fullName>
    </recommendedName>
</protein>
<accession>M2Z4L2</accession>
<dbReference type="Pfam" id="PF01527">
    <property type="entry name" value="HTH_Tnp_1"/>
    <property type="match status" value="1"/>
</dbReference>
<evidence type="ECO:0000313" key="1">
    <source>
        <dbReference type="EMBL" id="EME69300.1"/>
    </source>
</evidence>
<keyword evidence="2" id="KW-1185">Reference proteome</keyword>
<evidence type="ECO:0000313" key="2">
    <source>
        <dbReference type="Proteomes" id="UP000011744"/>
    </source>
</evidence>
<name>M2Z4L2_9PROT</name>
<sequence>MLMVCDGSSDERPARRRHWPEAEKRRMVAEVEASGRSVAEIARRYRLASSVLGRWRSRYGAKMPPATAPSFVPVTVAASATEMNEPDGPRRSEARIEILLSHGRRLVADEGIAPSRLRLLIAAIEGA</sequence>
<evidence type="ECO:0008006" key="3">
    <source>
        <dbReference type="Google" id="ProtNLM"/>
    </source>
</evidence>
<dbReference type="eggNOG" id="COG2963">
    <property type="taxonomic scope" value="Bacteria"/>
</dbReference>